<sequence length="133" mass="15757">MIFSVLHLQKKCQEMQFHHRGFEKVFDTENHEGNGKSVQKFGRPGWLTHLVRQLHDNMMARVTDDRTVSEVFAVTNRLKQSCKPTPILLSFRFSIMMMDAYGDEHPEILIGYRTDGYLLNNRRMQVQRVYLRL</sequence>
<name>A0A183SPR2_SCHSO</name>
<dbReference type="AlphaFoldDB" id="A0A183SPR2"/>
<reference evidence="3" key="1">
    <citation type="submission" date="2016-06" db="UniProtKB">
        <authorList>
            <consortium name="WormBaseParasite"/>
        </authorList>
    </citation>
    <scope>IDENTIFICATION</scope>
</reference>
<dbReference type="WBParaSite" id="SSLN_0000640701-mRNA-1">
    <property type="protein sequence ID" value="SSLN_0000640701-mRNA-1"/>
    <property type="gene ID" value="SSLN_0000640701"/>
</dbReference>
<organism evidence="3">
    <name type="scientific">Schistocephalus solidus</name>
    <name type="common">Tapeworm</name>
    <dbReference type="NCBI Taxonomy" id="70667"/>
    <lineage>
        <taxon>Eukaryota</taxon>
        <taxon>Metazoa</taxon>
        <taxon>Spiralia</taxon>
        <taxon>Lophotrochozoa</taxon>
        <taxon>Platyhelminthes</taxon>
        <taxon>Cestoda</taxon>
        <taxon>Eucestoda</taxon>
        <taxon>Diphyllobothriidea</taxon>
        <taxon>Diphyllobothriidae</taxon>
        <taxon>Schistocephalus</taxon>
    </lineage>
</organism>
<dbReference type="Proteomes" id="UP000275846">
    <property type="component" value="Unassembled WGS sequence"/>
</dbReference>
<evidence type="ECO:0000313" key="2">
    <source>
        <dbReference type="Proteomes" id="UP000275846"/>
    </source>
</evidence>
<dbReference type="OrthoDB" id="10070415at2759"/>
<evidence type="ECO:0000313" key="1">
    <source>
        <dbReference type="EMBL" id="VDL92595.1"/>
    </source>
</evidence>
<protein>
    <submittedName>
        <fullName evidence="1 3">Uncharacterized protein</fullName>
    </submittedName>
</protein>
<keyword evidence="2" id="KW-1185">Reference proteome</keyword>
<proteinExistence type="predicted"/>
<dbReference type="EMBL" id="UYSU01033594">
    <property type="protein sequence ID" value="VDL92595.1"/>
    <property type="molecule type" value="Genomic_DNA"/>
</dbReference>
<reference evidence="1 2" key="2">
    <citation type="submission" date="2018-11" db="EMBL/GenBank/DDBJ databases">
        <authorList>
            <consortium name="Pathogen Informatics"/>
        </authorList>
    </citation>
    <scope>NUCLEOTIDE SEQUENCE [LARGE SCALE GENOMIC DNA]</scope>
    <source>
        <strain evidence="1 2">NST_G2</strain>
    </source>
</reference>
<gene>
    <name evidence="1" type="ORF">SSLN_LOCUS6210</name>
</gene>
<accession>A0A183SPR2</accession>
<evidence type="ECO:0000313" key="3">
    <source>
        <dbReference type="WBParaSite" id="SSLN_0000640701-mRNA-1"/>
    </source>
</evidence>